<feature type="compositionally biased region" description="Polar residues" evidence="1">
    <location>
        <begin position="313"/>
        <end position="322"/>
    </location>
</feature>
<feature type="compositionally biased region" description="Basic and acidic residues" evidence="1">
    <location>
        <begin position="414"/>
        <end position="428"/>
    </location>
</feature>
<feature type="compositionally biased region" description="Basic and acidic residues" evidence="1">
    <location>
        <begin position="516"/>
        <end position="527"/>
    </location>
</feature>
<feature type="compositionally biased region" description="Low complexity" evidence="1">
    <location>
        <begin position="501"/>
        <end position="510"/>
    </location>
</feature>
<feature type="compositionally biased region" description="Basic and acidic residues" evidence="1">
    <location>
        <begin position="355"/>
        <end position="364"/>
    </location>
</feature>
<feature type="compositionally biased region" description="Low complexity" evidence="1">
    <location>
        <begin position="285"/>
        <end position="303"/>
    </location>
</feature>
<feature type="compositionally biased region" description="Polar residues" evidence="1">
    <location>
        <begin position="269"/>
        <end position="281"/>
    </location>
</feature>
<dbReference type="PROSITE" id="PS50076">
    <property type="entry name" value="DNAJ_2"/>
    <property type="match status" value="1"/>
</dbReference>
<name>A0ABY2IC24_9MICO</name>
<organism evidence="3 4">
    <name type="scientific">Cryobacterium algoricola</name>
    <dbReference type="NCBI Taxonomy" id="1259183"/>
    <lineage>
        <taxon>Bacteria</taxon>
        <taxon>Bacillati</taxon>
        <taxon>Actinomycetota</taxon>
        <taxon>Actinomycetes</taxon>
        <taxon>Micrococcales</taxon>
        <taxon>Microbacteriaceae</taxon>
        <taxon>Cryobacterium</taxon>
    </lineage>
</organism>
<feature type="compositionally biased region" description="Basic and acidic residues" evidence="1">
    <location>
        <begin position="435"/>
        <end position="466"/>
    </location>
</feature>
<evidence type="ECO:0000259" key="2">
    <source>
        <dbReference type="PROSITE" id="PS50076"/>
    </source>
</evidence>
<dbReference type="Gene3D" id="1.10.287.110">
    <property type="entry name" value="DnaJ domain"/>
    <property type="match status" value="1"/>
</dbReference>
<dbReference type="InterPro" id="IPR001623">
    <property type="entry name" value="DnaJ_domain"/>
</dbReference>
<dbReference type="SUPFAM" id="SSF46565">
    <property type="entry name" value="Chaperone J-domain"/>
    <property type="match status" value="1"/>
</dbReference>
<feature type="compositionally biased region" description="Low complexity" evidence="1">
    <location>
        <begin position="255"/>
        <end position="268"/>
    </location>
</feature>
<dbReference type="EMBL" id="SOFG01000022">
    <property type="protein sequence ID" value="TFB84309.1"/>
    <property type="molecule type" value="Genomic_DNA"/>
</dbReference>
<feature type="domain" description="J" evidence="2">
    <location>
        <begin position="175"/>
        <end position="237"/>
    </location>
</feature>
<feature type="compositionally biased region" description="Low complexity" evidence="1">
    <location>
        <begin position="550"/>
        <end position="569"/>
    </location>
</feature>
<feature type="region of interest" description="Disordered" evidence="1">
    <location>
        <begin position="245"/>
        <end position="569"/>
    </location>
</feature>
<dbReference type="SMART" id="SM00271">
    <property type="entry name" value="DnaJ"/>
    <property type="match status" value="1"/>
</dbReference>
<sequence length="608" mass="64447">MPLIWVYGRRPPAPRSVAAGVPASAAVAHADPRLGRREPGLGAALRMDAGPGVLPRASRLGVLDPLGGGLGALRGGEPRPGETVPLDRRRSLRRRPASDRPRPGGHPQCPFPRLRCGDRRGSDPDDPRGLAAQGDRRRPAGPGARPRAPVQAHPAAPRLQQVPPLVRPAVMTPEIAAGILNVPAGASRSEIDKQFRKQARAHHPDLLAGASAETLAAATTEFVRMSTARDVLYGELDRVAALIQKTDAPRPPRAPAAARQAPAQNPAPTSTAAPSGQTGPPSSRAGSTAPGTPGGSPAAAADPRGAEAREPQQQRPAENPQAQFGPRAGWTTRGPDDPYIRRGPVPPPPSPVRRTPMDPRDSRIPRQAPGTPSNPLDPSSFQYPPVQQHPQAPDPQNPAARPNPQYGAPLPLPIDRRRAFVDRRDPDRAGLPYPNDRRRAPADRRDPRNADNFPENRRSPHPDAFYRADPQQELGAPGSEVPPARPRHSTGPQAPSPSQQPDPQSSQQGPPVQPDQRQRPPAHEERRKRPASFVPPGFVPVGSAPTGSMPATTPGVPAPPTVGTVGLPGADPQASPMSFADFVLARDAQAWIPYVENALPPTPPRRAG</sequence>
<dbReference type="Proteomes" id="UP000297608">
    <property type="component" value="Unassembled WGS sequence"/>
</dbReference>
<feature type="compositionally biased region" description="Polar residues" evidence="1">
    <location>
        <begin position="370"/>
        <end position="382"/>
    </location>
</feature>
<feature type="compositionally biased region" description="Basic and acidic residues" evidence="1">
    <location>
        <begin position="76"/>
        <end position="89"/>
    </location>
</feature>
<evidence type="ECO:0000256" key="1">
    <source>
        <dbReference type="SAM" id="MobiDB-lite"/>
    </source>
</evidence>
<reference evidence="3 4" key="1">
    <citation type="submission" date="2019-03" db="EMBL/GenBank/DDBJ databases">
        <title>Genomics of glacier-inhabiting Cryobacterium strains.</title>
        <authorList>
            <person name="Liu Q."/>
            <person name="Xin Y.-H."/>
        </authorList>
    </citation>
    <scope>NUCLEOTIDE SEQUENCE [LARGE SCALE GENOMIC DNA]</scope>
    <source>
        <strain evidence="3 4">MDB2-B</strain>
    </source>
</reference>
<feature type="compositionally biased region" description="Low complexity" evidence="1">
    <location>
        <begin position="140"/>
        <end position="149"/>
    </location>
</feature>
<protein>
    <recommendedName>
        <fullName evidence="2">J domain-containing protein</fullName>
    </recommendedName>
</protein>
<gene>
    <name evidence="3" type="ORF">E3O44_15880</name>
</gene>
<accession>A0ABY2IC24</accession>
<evidence type="ECO:0000313" key="4">
    <source>
        <dbReference type="Proteomes" id="UP000297608"/>
    </source>
</evidence>
<proteinExistence type="predicted"/>
<feature type="compositionally biased region" description="Basic and acidic residues" evidence="1">
    <location>
        <begin position="115"/>
        <end position="138"/>
    </location>
</feature>
<dbReference type="CDD" id="cd06257">
    <property type="entry name" value="DnaJ"/>
    <property type="match status" value="1"/>
</dbReference>
<comment type="caution">
    <text evidence="3">The sequence shown here is derived from an EMBL/GenBank/DDBJ whole genome shotgun (WGS) entry which is preliminary data.</text>
</comment>
<feature type="region of interest" description="Disordered" evidence="1">
    <location>
        <begin position="69"/>
        <end position="163"/>
    </location>
</feature>
<dbReference type="InterPro" id="IPR036869">
    <property type="entry name" value="J_dom_sf"/>
</dbReference>
<evidence type="ECO:0000313" key="3">
    <source>
        <dbReference type="EMBL" id="TFB84309.1"/>
    </source>
</evidence>
<dbReference type="Pfam" id="PF00226">
    <property type="entry name" value="DnaJ"/>
    <property type="match status" value="1"/>
</dbReference>
<keyword evidence="4" id="KW-1185">Reference proteome</keyword>